<dbReference type="Gene3D" id="3.10.105.10">
    <property type="entry name" value="Dipeptide-binding Protein, Domain 3"/>
    <property type="match status" value="1"/>
</dbReference>
<proteinExistence type="predicted"/>
<dbReference type="Gene3D" id="3.40.190.10">
    <property type="entry name" value="Periplasmic binding protein-like II"/>
    <property type="match status" value="1"/>
</dbReference>
<evidence type="ECO:0000313" key="2">
    <source>
        <dbReference type="EMBL" id="MEO3943346.1"/>
    </source>
</evidence>
<sequence>MGNIYEPLLWKNPEGSAEEFKPAIAESWSASEDGKAWTFKIRSGATFHDGEPVNAAAVKASIDAARTRAAASFIWAPVESIDAPDDSTVAIKLKYAAPMDLVASSTYGAWIVSPKALAASEKDDKYFDAGIDGGSGPYTIDSYKPGSEVVLKKFEGHWNRASAPHFDVVDISITPDAVTAQQMLTAGEVDYATSIPLENAKTLADDPKFTVKDFNSPFNFMAMFNTTRAPLNDPEVRRALSYAIPYKEIIDIGAQGYGTQSHGPAPRGIFPFSPDVPQYSQDLEKAKQLLASAGHADGMKLTLSYASENPAEARFVPLIKDAFAKIGVELEVKAQLFNQQWDAAKADPATAQDIFVLYYWPTYSDAGSDNLTTLFRSSEKPSFNLSYWNSPEYDKLVDQAATLTGTDRAAAQDLYKQAMDLLYREAPAAFLYDARGVSVVPAGLNVSQFNENYPFTVFFADMKPAA</sequence>
<dbReference type="SUPFAM" id="SSF53850">
    <property type="entry name" value="Periplasmic binding protein-like II"/>
    <property type="match status" value="1"/>
</dbReference>
<dbReference type="PANTHER" id="PTHR30290">
    <property type="entry name" value="PERIPLASMIC BINDING COMPONENT OF ABC TRANSPORTER"/>
    <property type="match status" value="1"/>
</dbReference>
<evidence type="ECO:0000259" key="1">
    <source>
        <dbReference type="Pfam" id="PF00496"/>
    </source>
</evidence>
<feature type="domain" description="Solute-binding protein family 5" evidence="1">
    <location>
        <begin position="19"/>
        <end position="368"/>
    </location>
</feature>
<dbReference type="PIRSF" id="PIRSF002741">
    <property type="entry name" value="MppA"/>
    <property type="match status" value="1"/>
</dbReference>
<organism evidence="2 3">
    <name type="scientific">Paenarthrobacter nicotinovorans</name>
    <name type="common">Arthrobacter nicotinovorans</name>
    <dbReference type="NCBI Taxonomy" id="29320"/>
    <lineage>
        <taxon>Bacteria</taxon>
        <taxon>Bacillati</taxon>
        <taxon>Actinomycetota</taxon>
        <taxon>Actinomycetes</taxon>
        <taxon>Micrococcales</taxon>
        <taxon>Micrococcaceae</taxon>
        <taxon>Paenarthrobacter</taxon>
    </lineage>
</organism>
<dbReference type="InterPro" id="IPR000914">
    <property type="entry name" value="SBP_5_dom"/>
</dbReference>
<accession>A0ABV0GXC6</accession>
<dbReference type="EMBL" id="JBBMFV010000004">
    <property type="protein sequence ID" value="MEO3943346.1"/>
    <property type="molecule type" value="Genomic_DNA"/>
</dbReference>
<dbReference type="InterPro" id="IPR030678">
    <property type="entry name" value="Peptide/Ni-bd"/>
</dbReference>
<protein>
    <submittedName>
        <fullName evidence="2">ABC transporter substrate-binding protein</fullName>
    </submittedName>
</protein>
<evidence type="ECO:0000313" key="3">
    <source>
        <dbReference type="Proteomes" id="UP001448614"/>
    </source>
</evidence>
<keyword evidence="3" id="KW-1185">Reference proteome</keyword>
<reference evidence="2 3" key="1">
    <citation type="journal article" date="2024" name="Appl. Microbiol. Biotechnol.">
        <title>Biosynthetic gene clusters with biotechnological applications in novel Antarctic isolates from Actinomycetota.</title>
        <authorList>
            <person name="Bruna P."/>
            <person name="Nunez-Montero K."/>
            <person name="Contreras M.J."/>
            <person name="Leal K."/>
            <person name="Garcia M."/>
            <person name="Abanto M."/>
            <person name="Barrientos L."/>
        </authorList>
    </citation>
    <scope>NUCLEOTIDE SEQUENCE [LARGE SCALE GENOMIC DNA]</scope>
    <source>
        <strain evidence="2 3">Se16.17</strain>
    </source>
</reference>
<dbReference type="RefSeq" id="WP_051420754.1">
    <property type="nucleotide sequence ID" value="NZ_JBBMFV010000004.1"/>
</dbReference>
<name>A0ABV0GXC6_PAENI</name>
<dbReference type="InterPro" id="IPR039424">
    <property type="entry name" value="SBP_5"/>
</dbReference>
<dbReference type="Gene3D" id="3.90.76.10">
    <property type="entry name" value="Dipeptide-binding Protein, Domain 1"/>
    <property type="match status" value="1"/>
</dbReference>
<dbReference type="CDD" id="cd08512">
    <property type="entry name" value="PBP2_NikA_DppA_OppA_like_7"/>
    <property type="match status" value="1"/>
</dbReference>
<gene>
    <name evidence="2" type="ORF">V3C41_19920</name>
</gene>
<dbReference type="Pfam" id="PF00496">
    <property type="entry name" value="SBP_bac_5"/>
    <property type="match status" value="1"/>
</dbReference>
<dbReference type="Proteomes" id="UP001448614">
    <property type="component" value="Unassembled WGS sequence"/>
</dbReference>
<comment type="caution">
    <text evidence="2">The sequence shown here is derived from an EMBL/GenBank/DDBJ whole genome shotgun (WGS) entry which is preliminary data.</text>
</comment>